<organism evidence="2 3">
    <name type="scientific">Mycena metata</name>
    <dbReference type="NCBI Taxonomy" id="1033252"/>
    <lineage>
        <taxon>Eukaryota</taxon>
        <taxon>Fungi</taxon>
        <taxon>Dikarya</taxon>
        <taxon>Basidiomycota</taxon>
        <taxon>Agaricomycotina</taxon>
        <taxon>Agaricomycetes</taxon>
        <taxon>Agaricomycetidae</taxon>
        <taxon>Agaricales</taxon>
        <taxon>Marasmiineae</taxon>
        <taxon>Mycenaceae</taxon>
        <taxon>Mycena</taxon>
    </lineage>
</organism>
<accession>A0AAD7KEG9</accession>
<evidence type="ECO:0000313" key="3">
    <source>
        <dbReference type="Proteomes" id="UP001215598"/>
    </source>
</evidence>
<feature type="compositionally biased region" description="Polar residues" evidence="1">
    <location>
        <begin position="39"/>
        <end position="51"/>
    </location>
</feature>
<protein>
    <submittedName>
        <fullName evidence="2">Uncharacterized protein</fullName>
    </submittedName>
</protein>
<sequence length="127" mass="13353">MRTWKRGSQGGESSAESIIREATPSRAEGYARSGLGGEKNTTTKLSGSTARELSRSDISRMVNLVVGLGVLQLSPPLRSYKVSSISGAEGLGLFEVTMWRCLPSAPAVRVALVVADSVGDGASENLR</sequence>
<name>A0AAD7KEG9_9AGAR</name>
<gene>
    <name evidence="2" type="ORF">B0H16DRAFT_1447176</name>
</gene>
<dbReference type="AlphaFoldDB" id="A0AAD7KEG9"/>
<dbReference type="EMBL" id="JARKIB010000003">
    <property type="protein sequence ID" value="KAJ7782940.1"/>
    <property type="molecule type" value="Genomic_DNA"/>
</dbReference>
<comment type="caution">
    <text evidence="2">The sequence shown here is derived from an EMBL/GenBank/DDBJ whole genome shotgun (WGS) entry which is preliminary data.</text>
</comment>
<keyword evidence="3" id="KW-1185">Reference proteome</keyword>
<dbReference type="Proteomes" id="UP001215598">
    <property type="component" value="Unassembled WGS sequence"/>
</dbReference>
<evidence type="ECO:0000256" key="1">
    <source>
        <dbReference type="SAM" id="MobiDB-lite"/>
    </source>
</evidence>
<reference evidence="2" key="1">
    <citation type="submission" date="2023-03" db="EMBL/GenBank/DDBJ databases">
        <title>Massive genome expansion in bonnet fungi (Mycena s.s.) driven by repeated elements and novel gene families across ecological guilds.</title>
        <authorList>
            <consortium name="Lawrence Berkeley National Laboratory"/>
            <person name="Harder C.B."/>
            <person name="Miyauchi S."/>
            <person name="Viragh M."/>
            <person name="Kuo A."/>
            <person name="Thoen E."/>
            <person name="Andreopoulos B."/>
            <person name="Lu D."/>
            <person name="Skrede I."/>
            <person name="Drula E."/>
            <person name="Henrissat B."/>
            <person name="Morin E."/>
            <person name="Kohler A."/>
            <person name="Barry K."/>
            <person name="LaButti K."/>
            <person name="Morin E."/>
            <person name="Salamov A."/>
            <person name="Lipzen A."/>
            <person name="Mereny Z."/>
            <person name="Hegedus B."/>
            <person name="Baldrian P."/>
            <person name="Stursova M."/>
            <person name="Weitz H."/>
            <person name="Taylor A."/>
            <person name="Grigoriev I.V."/>
            <person name="Nagy L.G."/>
            <person name="Martin F."/>
            <person name="Kauserud H."/>
        </authorList>
    </citation>
    <scope>NUCLEOTIDE SEQUENCE</scope>
    <source>
        <strain evidence="2">CBHHK182m</strain>
    </source>
</reference>
<evidence type="ECO:0000313" key="2">
    <source>
        <dbReference type="EMBL" id="KAJ7782940.1"/>
    </source>
</evidence>
<feature type="region of interest" description="Disordered" evidence="1">
    <location>
        <begin position="1"/>
        <end position="53"/>
    </location>
</feature>
<proteinExistence type="predicted"/>